<proteinExistence type="predicted"/>
<evidence type="ECO:0000313" key="1">
    <source>
        <dbReference type="EMBL" id="KAL1275429.1"/>
    </source>
</evidence>
<dbReference type="EMBL" id="JAYMGO010000004">
    <property type="protein sequence ID" value="KAL1275429.1"/>
    <property type="molecule type" value="Genomic_DNA"/>
</dbReference>
<sequence>MVLLRCTQRCILRECKKCVENMCMWVHVYKRPWLGWRQSLPFTSLWPCGPAMPCMCFSGFEMGFMRAGREREKARAAVTWAALFHSPLAMATDRGPRNMPPP</sequence>
<accession>A0ABR3NEP2</accession>
<evidence type="ECO:0000313" key="2">
    <source>
        <dbReference type="Proteomes" id="UP001558613"/>
    </source>
</evidence>
<comment type="caution">
    <text evidence="1">The sequence shown here is derived from an EMBL/GenBank/DDBJ whole genome shotgun (WGS) entry which is preliminary data.</text>
</comment>
<name>A0ABR3NEP2_9TELE</name>
<keyword evidence="2" id="KW-1185">Reference proteome</keyword>
<gene>
    <name evidence="1" type="ORF">QQF64_035052</name>
</gene>
<reference evidence="1 2" key="1">
    <citation type="submission" date="2023-09" db="EMBL/GenBank/DDBJ databases">
        <authorList>
            <person name="Wang M."/>
        </authorList>
    </citation>
    <scope>NUCLEOTIDE SEQUENCE [LARGE SCALE GENOMIC DNA]</scope>
    <source>
        <strain evidence="1">GT-2023</strain>
        <tissue evidence="1">Liver</tissue>
    </source>
</reference>
<protein>
    <submittedName>
        <fullName evidence="1">Uncharacterized protein</fullName>
    </submittedName>
</protein>
<dbReference type="Proteomes" id="UP001558613">
    <property type="component" value="Unassembled WGS sequence"/>
</dbReference>
<organism evidence="1 2">
    <name type="scientific">Cirrhinus molitorella</name>
    <name type="common">mud carp</name>
    <dbReference type="NCBI Taxonomy" id="172907"/>
    <lineage>
        <taxon>Eukaryota</taxon>
        <taxon>Metazoa</taxon>
        <taxon>Chordata</taxon>
        <taxon>Craniata</taxon>
        <taxon>Vertebrata</taxon>
        <taxon>Euteleostomi</taxon>
        <taxon>Actinopterygii</taxon>
        <taxon>Neopterygii</taxon>
        <taxon>Teleostei</taxon>
        <taxon>Ostariophysi</taxon>
        <taxon>Cypriniformes</taxon>
        <taxon>Cyprinidae</taxon>
        <taxon>Labeoninae</taxon>
        <taxon>Labeonini</taxon>
        <taxon>Cirrhinus</taxon>
    </lineage>
</organism>